<sequence>MRKKTQLLKINATNQTQLKIQGKAINEVDDFTYLGSNVSKKDSTSKDIKSRIAKARNAFIKLNPIWKSNQYSQKLKLKLYNSNVKSVLLYASECWRVTKSDMIKLSTFHNSCLRRICRIFWPVIISNDDLYRQTHSKDIIIEIKSRRLRWLGHVLRMPQDSIPETALCWTPQGQRNRGRPKTTWRRTITTELVQANLTWSSAEMVAKDRQEWKNLIAALCSGVG</sequence>
<proteinExistence type="predicted"/>
<organism evidence="2 3">
    <name type="scientific">Saccoglossus kowalevskii</name>
    <name type="common">Acorn worm</name>
    <dbReference type="NCBI Taxonomy" id="10224"/>
    <lineage>
        <taxon>Eukaryota</taxon>
        <taxon>Metazoa</taxon>
        <taxon>Hemichordata</taxon>
        <taxon>Enteropneusta</taxon>
        <taxon>Harrimaniidae</taxon>
        <taxon>Saccoglossus</taxon>
    </lineage>
</organism>
<evidence type="ECO:0000313" key="3">
    <source>
        <dbReference type="RefSeq" id="XP_006821712.1"/>
    </source>
</evidence>
<dbReference type="InterPro" id="IPR045609">
    <property type="entry name" value="DUF6451"/>
</dbReference>
<name>A0ABM0MNX1_SACKO</name>
<accession>A0ABM0MNX1</accession>
<evidence type="ECO:0000313" key="2">
    <source>
        <dbReference type="Proteomes" id="UP000694865"/>
    </source>
</evidence>
<protein>
    <submittedName>
        <fullName evidence="3">Uncharacterized protein LOC102806297</fullName>
    </submittedName>
</protein>
<dbReference type="RefSeq" id="XP_006821712.1">
    <property type="nucleotide sequence ID" value="XM_006821649.1"/>
</dbReference>
<dbReference type="Proteomes" id="UP000694865">
    <property type="component" value="Unplaced"/>
</dbReference>
<feature type="domain" description="DUF6451" evidence="1">
    <location>
        <begin position="58"/>
        <end position="90"/>
    </location>
</feature>
<dbReference type="PANTHER" id="PTHR47027">
    <property type="entry name" value="REVERSE TRANSCRIPTASE DOMAIN-CONTAINING PROTEIN"/>
    <property type="match status" value="1"/>
</dbReference>
<dbReference type="PANTHER" id="PTHR47027:SF25">
    <property type="entry name" value="REVERSE TRANSCRIPTASE DOMAIN-CONTAINING PROTEIN"/>
    <property type="match status" value="1"/>
</dbReference>
<gene>
    <name evidence="3" type="primary">LOC102806297</name>
</gene>
<evidence type="ECO:0000259" key="1">
    <source>
        <dbReference type="Pfam" id="PF20049"/>
    </source>
</evidence>
<dbReference type="GeneID" id="102806297"/>
<keyword evidence="2" id="KW-1185">Reference proteome</keyword>
<dbReference type="Pfam" id="PF20049">
    <property type="entry name" value="DUF6451"/>
    <property type="match status" value="1"/>
</dbReference>
<reference evidence="3" key="1">
    <citation type="submission" date="2025-08" db="UniProtKB">
        <authorList>
            <consortium name="RefSeq"/>
        </authorList>
    </citation>
    <scope>IDENTIFICATION</scope>
    <source>
        <tissue evidence="3">Testes</tissue>
    </source>
</reference>